<keyword evidence="1 3" id="KW-0328">Glycosyltransferase</keyword>
<dbReference type="GO" id="GO:0009032">
    <property type="term" value="F:thymidine phosphorylase activity"/>
    <property type="evidence" value="ECO:0007669"/>
    <property type="project" value="RHEA"/>
</dbReference>
<dbReference type="CDD" id="cd20296">
    <property type="entry name" value="cupin_PpnP-like"/>
    <property type="match status" value="1"/>
</dbReference>
<dbReference type="PANTHER" id="PTHR36540:SF1">
    <property type="entry name" value="PYRIMIDINE_PURINE NUCLEOSIDE PHOSPHORYLASE"/>
    <property type="match status" value="1"/>
</dbReference>
<gene>
    <name evidence="3" type="primary">ppnP</name>
    <name evidence="4" type="ORF">SVA_2774</name>
</gene>
<dbReference type="Gene3D" id="2.60.120.10">
    <property type="entry name" value="Jelly Rolls"/>
    <property type="match status" value="1"/>
</dbReference>
<keyword evidence="2 3" id="KW-0808">Transferase</keyword>
<comment type="similarity">
    <text evidence="3">Belongs to the nucleoside phosphorylase PpnP family.</text>
</comment>
<comment type="catalytic activity">
    <reaction evidence="3">
        <text>uridine + phosphate = alpha-D-ribose 1-phosphate + uracil</text>
        <dbReference type="Rhea" id="RHEA:24388"/>
        <dbReference type="ChEBI" id="CHEBI:16704"/>
        <dbReference type="ChEBI" id="CHEBI:17568"/>
        <dbReference type="ChEBI" id="CHEBI:43474"/>
        <dbReference type="ChEBI" id="CHEBI:57720"/>
        <dbReference type="EC" id="2.4.2.2"/>
    </reaction>
</comment>
<dbReference type="InterPro" id="IPR009664">
    <property type="entry name" value="Ppnp"/>
</dbReference>
<evidence type="ECO:0000313" key="4">
    <source>
        <dbReference type="EMBL" id="BAU49322.1"/>
    </source>
</evidence>
<dbReference type="InterPro" id="IPR011051">
    <property type="entry name" value="RmlC_Cupin_sf"/>
</dbReference>
<dbReference type="PANTHER" id="PTHR36540">
    <property type="entry name" value="PYRIMIDINE/PURINE NUCLEOSIDE PHOSPHORYLASE"/>
    <property type="match status" value="1"/>
</dbReference>
<dbReference type="GO" id="GO:0005829">
    <property type="term" value="C:cytosol"/>
    <property type="evidence" value="ECO:0007669"/>
    <property type="project" value="TreeGrafter"/>
</dbReference>
<comment type="catalytic activity">
    <reaction evidence="3">
        <text>thymidine + phosphate = 2-deoxy-alpha-D-ribose 1-phosphate + thymine</text>
        <dbReference type="Rhea" id="RHEA:16037"/>
        <dbReference type="ChEBI" id="CHEBI:17748"/>
        <dbReference type="ChEBI" id="CHEBI:17821"/>
        <dbReference type="ChEBI" id="CHEBI:43474"/>
        <dbReference type="ChEBI" id="CHEBI:57259"/>
        <dbReference type="EC" id="2.4.2.2"/>
    </reaction>
</comment>
<dbReference type="Proteomes" id="UP000218899">
    <property type="component" value="Chromosome"/>
</dbReference>
<dbReference type="RefSeq" id="WP_096461739.1">
    <property type="nucleotide sequence ID" value="NZ_AP014936.1"/>
</dbReference>
<name>A0A1B4V9I4_9GAMM</name>
<dbReference type="SUPFAM" id="SSF51182">
    <property type="entry name" value="RmlC-like cupins"/>
    <property type="match status" value="1"/>
</dbReference>
<evidence type="ECO:0000256" key="1">
    <source>
        <dbReference type="ARBA" id="ARBA00022676"/>
    </source>
</evidence>
<comment type="catalytic activity">
    <reaction evidence="3">
        <text>xanthosine + phosphate = alpha-D-ribose 1-phosphate + xanthine</text>
        <dbReference type="Rhea" id="RHEA:27638"/>
        <dbReference type="ChEBI" id="CHEBI:17712"/>
        <dbReference type="ChEBI" id="CHEBI:18107"/>
        <dbReference type="ChEBI" id="CHEBI:43474"/>
        <dbReference type="ChEBI" id="CHEBI:57720"/>
        <dbReference type="EC" id="2.4.2.1"/>
    </reaction>
</comment>
<proteinExistence type="inferred from homology"/>
<dbReference type="OrthoDB" id="9793848at2"/>
<evidence type="ECO:0000256" key="3">
    <source>
        <dbReference type="HAMAP-Rule" id="MF_01537"/>
    </source>
</evidence>
<dbReference type="InterPro" id="IPR014710">
    <property type="entry name" value="RmlC-like_jellyroll"/>
</dbReference>
<dbReference type="Pfam" id="PF06865">
    <property type="entry name" value="Ppnp"/>
    <property type="match status" value="1"/>
</dbReference>
<comment type="function">
    <text evidence="3">Catalyzes the phosphorolysis of diverse nucleosides, yielding D-ribose 1-phosphate and the respective free bases. Can use uridine, adenosine, guanosine, cytidine, thymidine, inosine and xanthosine as substrates. Also catalyzes the reverse reactions.</text>
</comment>
<protein>
    <recommendedName>
        <fullName evidence="3">Pyrimidine/purine nucleoside phosphorylase</fullName>
        <ecNumber evidence="3">2.4.2.1</ecNumber>
        <ecNumber evidence="3">2.4.2.2</ecNumber>
    </recommendedName>
    <alternativeName>
        <fullName evidence="3">Adenosine phosphorylase</fullName>
    </alternativeName>
    <alternativeName>
        <fullName evidence="3">Cytidine phosphorylase</fullName>
    </alternativeName>
    <alternativeName>
        <fullName evidence="3">Guanosine phosphorylase</fullName>
    </alternativeName>
    <alternativeName>
        <fullName evidence="3">Inosine phosphorylase</fullName>
    </alternativeName>
    <alternativeName>
        <fullName evidence="3">Thymidine phosphorylase</fullName>
    </alternativeName>
    <alternativeName>
        <fullName evidence="3">Uridine phosphorylase</fullName>
    </alternativeName>
    <alternativeName>
        <fullName evidence="3">Xanthosine phosphorylase</fullName>
    </alternativeName>
</protein>
<evidence type="ECO:0000313" key="5">
    <source>
        <dbReference type="Proteomes" id="UP000218899"/>
    </source>
</evidence>
<dbReference type="GO" id="GO:0004731">
    <property type="term" value="F:purine-nucleoside phosphorylase activity"/>
    <property type="evidence" value="ECO:0007669"/>
    <property type="project" value="UniProtKB-UniRule"/>
</dbReference>
<dbReference type="HAMAP" id="MF_01537">
    <property type="entry name" value="Nucleos_phosphorylase_PpnP"/>
    <property type="match status" value="1"/>
</dbReference>
<dbReference type="KEGG" id="sva:SVA_2774"/>
<dbReference type="AlphaFoldDB" id="A0A1B4V9I4"/>
<reference evidence="4 5" key="1">
    <citation type="submission" date="2015-08" db="EMBL/GenBank/DDBJ databases">
        <title>Complete genome sequence of Sulfurifustis variabilis.</title>
        <authorList>
            <person name="Miura A."/>
            <person name="Kojima H."/>
            <person name="Fukui M."/>
        </authorList>
    </citation>
    <scope>NUCLEOTIDE SEQUENCE [LARGE SCALE GENOMIC DNA]</scope>
    <source>
        <strain evidence="5">skN76</strain>
    </source>
</reference>
<comment type="catalytic activity">
    <reaction evidence="3">
        <text>a purine D-ribonucleoside + phosphate = a purine nucleobase + alpha-D-ribose 1-phosphate</text>
        <dbReference type="Rhea" id="RHEA:19805"/>
        <dbReference type="ChEBI" id="CHEBI:26386"/>
        <dbReference type="ChEBI" id="CHEBI:43474"/>
        <dbReference type="ChEBI" id="CHEBI:57720"/>
        <dbReference type="ChEBI" id="CHEBI:142355"/>
        <dbReference type="EC" id="2.4.2.1"/>
    </reaction>
</comment>
<organism evidence="4 5">
    <name type="scientific">Sulfurifustis variabilis</name>
    <dbReference type="NCBI Taxonomy" id="1675686"/>
    <lineage>
        <taxon>Bacteria</taxon>
        <taxon>Pseudomonadati</taxon>
        <taxon>Pseudomonadota</taxon>
        <taxon>Gammaproteobacteria</taxon>
        <taxon>Acidiferrobacterales</taxon>
        <taxon>Acidiferrobacteraceae</taxon>
        <taxon>Sulfurifustis</taxon>
    </lineage>
</organism>
<dbReference type="EMBL" id="AP014936">
    <property type="protein sequence ID" value="BAU49322.1"/>
    <property type="molecule type" value="Genomic_DNA"/>
</dbReference>
<dbReference type="GO" id="GO:0004850">
    <property type="term" value="F:uridine phosphorylase activity"/>
    <property type="evidence" value="ECO:0007669"/>
    <property type="project" value="RHEA"/>
</dbReference>
<dbReference type="GO" id="GO:0047975">
    <property type="term" value="F:guanosine phosphorylase activity"/>
    <property type="evidence" value="ECO:0007669"/>
    <property type="project" value="RHEA"/>
</dbReference>
<comment type="catalytic activity">
    <reaction evidence="3">
        <text>inosine + phosphate = alpha-D-ribose 1-phosphate + hypoxanthine</text>
        <dbReference type="Rhea" id="RHEA:27646"/>
        <dbReference type="ChEBI" id="CHEBI:17368"/>
        <dbReference type="ChEBI" id="CHEBI:17596"/>
        <dbReference type="ChEBI" id="CHEBI:43474"/>
        <dbReference type="ChEBI" id="CHEBI:57720"/>
        <dbReference type="EC" id="2.4.2.1"/>
    </reaction>
</comment>
<comment type="catalytic activity">
    <reaction evidence="3">
        <text>cytidine + phosphate = cytosine + alpha-D-ribose 1-phosphate</text>
        <dbReference type="Rhea" id="RHEA:52540"/>
        <dbReference type="ChEBI" id="CHEBI:16040"/>
        <dbReference type="ChEBI" id="CHEBI:17562"/>
        <dbReference type="ChEBI" id="CHEBI:43474"/>
        <dbReference type="ChEBI" id="CHEBI:57720"/>
        <dbReference type="EC" id="2.4.2.2"/>
    </reaction>
</comment>
<evidence type="ECO:0000256" key="2">
    <source>
        <dbReference type="ARBA" id="ARBA00022679"/>
    </source>
</evidence>
<comment type="catalytic activity">
    <reaction evidence="3">
        <text>guanosine + phosphate = alpha-D-ribose 1-phosphate + guanine</text>
        <dbReference type="Rhea" id="RHEA:13233"/>
        <dbReference type="ChEBI" id="CHEBI:16235"/>
        <dbReference type="ChEBI" id="CHEBI:16750"/>
        <dbReference type="ChEBI" id="CHEBI:43474"/>
        <dbReference type="ChEBI" id="CHEBI:57720"/>
        <dbReference type="EC" id="2.4.2.1"/>
    </reaction>
</comment>
<keyword evidence="5" id="KW-1185">Reference proteome</keyword>
<accession>A0A1B4V9I4</accession>
<sequence length="102" mass="11654">MSFRNVEVRKKANVYHGGKVTSRTVITPDGEMKTLGVMLPGVYRFSTEAPERIDITQGHCRVKRAEDSGWTDYQEGETFSIPGHSHFEIEVVDFLDYVCHFD</sequence>
<dbReference type="EC" id="2.4.2.1" evidence="3"/>
<comment type="catalytic activity">
    <reaction evidence="3">
        <text>adenosine + phosphate = alpha-D-ribose 1-phosphate + adenine</text>
        <dbReference type="Rhea" id="RHEA:27642"/>
        <dbReference type="ChEBI" id="CHEBI:16335"/>
        <dbReference type="ChEBI" id="CHEBI:16708"/>
        <dbReference type="ChEBI" id="CHEBI:43474"/>
        <dbReference type="ChEBI" id="CHEBI:57720"/>
        <dbReference type="EC" id="2.4.2.1"/>
    </reaction>
</comment>
<dbReference type="EC" id="2.4.2.2" evidence="3"/>